<dbReference type="SMART" id="SM00382">
    <property type="entry name" value="AAA"/>
    <property type="match status" value="1"/>
</dbReference>
<dbReference type="GO" id="GO:0055085">
    <property type="term" value="P:transmembrane transport"/>
    <property type="evidence" value="ECO:0007669"/>
    <property type="project" value="UniProtKB-ARBA"/>
</dbReference>
<dbReference type="InterPro" id="IPR017871">
    <property type="entry name" value="ABC_transporter-like_CS"/>
</dbReference>
<dbReference type="PANTHER" id="PTHR43776">
    <property type="entry name" value="TRANSPORT ATP-BINDING PROTEIN"/>
    <property type="match status" value="1"/>
</dbReference>
<feature type="non-terminal residue" evidence="6">
    <location>
        <position position="230"/>
    </location>
</feature>
<keyword evidence="4" id="KW-0067">ATP-binding</keyword>
<proteinExistence type="inferred from homology"/>
<protein>
    <submittedName>
        <fullName evidence="6">Peptide ABC transporter substrate-binding protein</fullName>
    </submittedName>
</protein>
<dbReference type="RefSeq" id="WP_069911216.1">
    <property type="nucleotide sequence ID" value="NZ_LAJE02000280.1"/>
</dbReference>
<dbReference type="PANTHER" id="PTHR43776:SF7">
    <property type="entry name" value="D,D-DIPEPTIDE TRANSPORT ATP-BINDING PROTEIN DDPF-RELATED"/>
    <property type="match status" value="1"/>
</dbReference>
<name>A0A1E5XLT9_9HYPH</name>
<dbReference type="InterPro" id="IPR003439">
    <property type="entry name" value="ABC_transporter-like_ATP-bd"/>
</dbReference>
<dbReference type="AlphaFoldDB" id="A0A1E5XLT9"/>
<keyword evidence="3" id="KW-0547">Nucleotide-binding</keyword>
<reference evidence="6 7" key="1">
    <citation type="journal article" date="2015" name="Genome Announc.">
        <title>Genome Assemblies of Three Soil-Associated Devosia species: D. insulae, D. limi, and D. soli.</title>
        <authorList>
            <person name="Hassan Y.I."/>
            <person name="Lepp D."/>
            <person name="Zhou T."/>
        </authorList>
    </citation>
    <scope>NUCLEOTIDE SEQUENCE [LARGE SCALE GENOMIC DNA]</scope>
    <source>
        <strain evidence="6 7">DS-56</strain>
    </source>
</reference>
<evidence type="ECO:0000256" key="4">
    <source>
        <dbReference type="ARBA" id="ARBA00022840"/>
    </source>
</evidence>
<comment type="caution">
    <text evidence="6">The sequence shown here is derived from an EMBL/GenBank/DDBJ whole genome shotgun (WGS) entry which is preliminary data.</text>
</comment>
<accession>A0A1E5XLT9</accession>
<organism evidence="6 7">
    <name type="scientific">Devosia insulae DS-56</name>
    <dbReference type="NCBI Taxonomy" id="1116389"/>
    <lineage>
        <taxon>Bacteria</taxon>
        <taxon>Pseudomonadati</taxon>
        <taxon>Pseudomonadota</taxon>
        <taxon>Alphaproteobacteria</taxon>
        <taxon>Hyphomicrobiales</taxon>
        <taxon>Devosiaceae</taxon>
        <taxon>Devosia</taxon>
    </lineage>
</organism>
<dbReference type="GO" id="GO:0005524">
    <property type="term" value="F:ATP binding"/>
    <property type="evidence" value="ECO:0007669"/>
    <property type="project" value="UniProtKB-KW"/>
</dbReference>
<sequence length="230" mass="25221">MAEALLAVDDLQVHFPVRSGVFQRQSATVKAVDGVSFSIARGETLSLVGESGCGKSTTGLALLGLVKPTGGRVRFDGTEIGSFRRRDLKDYRRRVQIVFQDPFSSLNPRRRVRDAIRVALDIHGVGTRAERDAEVAQLMARVGLRPDQADNFPHQFSGGQRQRIGIARALALKPDIIVCDEPVSALDVSVQAQILNLLADLQRDLGIAYLFISHDLGVVEHISHRVAVMY</sequence>
<dbReference type="PROSITE" id="PS50893">
    <property type="entry name" value="ABC_TRANSPORTER_2"/>
    <property type="match status" value="1"/>
</dbReference>
<evidence type="ECO:0000313" key="6">
    <source>
        <dbReference type="EMBL" id="OEO29545.1"/>
    </source>
</evidence>
<dbReference type="EMBL" id="LAJE02000280">
    <property type="protein sequence ID" value="OEO29545.1"/>
    <property type="molecule type" value="Genomic_DNA"/>
</dbReference>
<feature type="domain" description="ABC transporter" evidence="5">
    <location>
        <begin position="17"/>
        <end position="230"/>
    </location>
</feature>
<dbReference type="InterPro" id="IPR003593">
    <property type="entry name" value="AAA+_ATPase"/>
</dbReference>
<dbReference type="GO" id="GO:0016887">
    <property type="term" value="F:ATP hydrolysis activity"/>
    <property type="evidence" value="ECO:0007669"/>
    <property type="project" value="InterPro"/>
</dbReference>
<keyword evidence="7" id="KW-1185">Reference proteome</keyword>
<keyword evidence="2" id="KW-0813">Transport</keyword>
<dbReference type="OrthoDB" id="9815712at2"/>
<evidence type="ECO:0000259" key="5">
    <source>
        <dbReference type="PROSITE" id="PS50893"/>
    </source>
</evidence>
<dbReference type="InterPro" id="IPR050319">
    <property type="entry name" value="ABC_transp_ATP-bind"/>
</dbReference>
<evidence type="ECO:0000256" key="3">
    <source>
        <dbReference type="ARBA" id="ARBA00022741"/>
    </source>
</evidence>
<evidence type="ECO:0000256" key="2">
    <source>
        <dbReference type="ARBA" id="ARBA00022448"/>
    </source>
</evidence>
<dbReference type="CDD" id="cd03257">
    <property type="entry name" value="ABC_NikE_OppD_transporters"/>
    <property type="match status" value="1"/>
</dbReference>
<gene>
    <name evidence="6" type="ORF">VW23_025070</name>
</gene>
<dbReference type="SUPFAM" id="SSF52540">
    <property type="entry name" value="P-loop containing nucleoside triphosphate hydrolases"/>
    <property type="match status" value="1"/>
</dbReference>
<dbReference type="InterPro" id="IPR027417">
    <property type="entry name" value="P-loop_NTPase"/>
</dbReference>
<dbReference type="Proteomes" id="UP000095463">
    <property type="component" value="Unassembled WGS sequence"/>
</dbReference>
<evidence type="ECO:0000256" key="1">
    <source>
        <dbReference type="ARBA" id="ARBA00005417"/>
    </source>
</evidence>
<dbReference type="PROSITE" id="PS00211">
    <property type="entry name" value="ABC_TRANSPORTER_1"/>
    <property type="match status" value="1"/>
</dbReference>
<dbReference type="Gene3D" id="3.40.50.300">
    <property type="entry name" value="P-loop containing nucleotide triphosphate hydrolases"/>
    <property type="match status" value="1"/>
</dbReference>
<dbReference type="Pfam" id="PF00005">
    <property type="entry name" value="ABC_tran"/>
    <property type="match status" value="1"/>
</dbReference>
<evidence type="ECO:0000313" key="7">
    <source>
        <dbReference type="Proteomes" id="UP000095463"/>
    </source>
</evidence>
<comment type="similarity">
    <text evidence="1">Belongs to the ABC transporter superfamily.</text>
</comment>